<organism evidence="3 4">
    <name type="scientific">Candolleomyces aberdarensis</name>
    <dbReference type="NCBI Taxonomy" id="2316362"/>
    <lineage>
        <taxon>Eukaryota</taxon>
        <taxon>Fungi</taxon>
        <taxon>Dikarya</taxon>
        <taxon>Basidiomycota</taxon>
        <taxon>Agaricomycotina</taxon>
        <taxon>Agaricomycetes</taxon>
        <taxon>Agaricomycetidae</taxon>
        <taxon>Agaricales</taxon>
        <taxon>Agaricineae</taxon>
        <taxon>Psathyrellaceae</taxon>
        <taxon>Candolleomyces</taxon>
    </lineage>
</organism>
<dbReference type="Proteomes" id="UP000290288">
    <property type="component" value="Unassembled WGS sequence"/>
</dbReference>
<dbReference type="OrthoDB" id="3266475at2759"/>
<gene>
    <name evidence="3" type="ORF">EST38_g1811</name>
</gene>
<sequence length="201" mass="21685">MQTEGTMTAHHRHTTTTNIAGETAASSVTGLHALTAAASALLPQHTENTKAGHGQNADASMGTASARPTPSIASVSATNNDISSTPPGELAQWKVIGISIICVTFVAIIIIAVTFFDTWTAFMKDVIGCGGCRKGRKDKRDEPHLVPDWNRRTWEFKLANQDGHRYPTMASMDSMTKAHSLTEMDYGHHAEQALGRKLSTR</sequence>
<protein>
    <submittedName>
        <fullName evidence="3">Uncharacterized protein</fullName>
    </submittedName>
</protein>
<dbReference type="AlphaFoldDB" id="A0A4Q2DW66"/>
<name>A0A4Q2DW66_9AGAR</name>
<comment type="caution">
    <text evidence="3">The sequence shown here is derived from an EMBL/GenBank/DDBJ whole genome shotgun (WGS) entry which is preliminary data.</text>
</comment>
<reference evidence="3 4" key="1">
    <citation type="submission" date="2019-01" db="EMBL/GenBank/DDBJ databases">
        <title>Draft genome sequence of Psathyrella aberdarensis IHI B618.</title>
        <authorList>
            <person name="Buettner E."/>
            <person name="Kellner H."/>
        </authorList>
    </citation>
    <scope>NUCLEOTIDE SEQUENCE [LARGE SCALE GENOMIC DNA]</scope>
    <source>
        <strain evidence="3 4">IHI B618</strain>
    </source>
</reference>
<accession>A0A4Q2DW66</accession>
<keyword evidence="2" id="KW-0472">Membrane</keyword>
<dbReference type="STRING" id="2316362.A0A4Q2DW66"/>
<evidence type="ECO:0000256" key="2">
    <source>
        <dbReference type="SAM" id="Phobius"/>
    </source>
</evidence>
<evidence type="ECO:0000313" key="3">
    <source>
        <dbReference type="EMBL" id="RXW24051.1"/>
    </source>
</evidence>
<evidence type="ECO:0000256" key="1">
    <source>
        <dbReference type="SAM" id="MobiDB-lite"/>
    </source>
</evidence>
<evidence type="ECO:0000313" key="4">
    <source>
        <dbReference type="Proteomes" id="UP000290288"/>
    </source>
</evidence>
<proteinExistence type="predicted"/>
<feature type="region of interest" description="Disordered" evidence="1">
    <location>
        <begin position="48"/>
        <end position="86"/>
    </location>
</feature>
<keyword evidence="2" id="KW-1133">Transmembrane helix</keyword>
<keyword evidence="2" id="KW-0812">Transmembrane</keyword>
<feature type="compositionally biased region" description="Polar residues" evidence="1">
    <location>
        <begin position="62"/>
        <end position="86"/>
    </location>
</feature>
<feature type="transmembrane region" description="Helical" evidence="2">
    <location>
        <begin position="95"/>
        <end position="116"/>
    </location>
</feature>
<keyword evidence="4" id="KW-1185">Reference proteome</keyword>
<dbReference type="EMBL" id="SDEE01000027">
    <property type="protein sequence ID" value="RXW24051.1"/>
    <property type="molecule type" value="Genomic_DNA"/>
</dbReference>